<name>A0A249JWV1_9ACTN</name>
<dbReference type="KEGG" id="abam:B1s21122_01335"/>
<dbReference type="Pfam" id="PF25087">
    <property type="entry name" value="GMPPB_C"/>
    <property type="match status" value="1"/>
</dbReference>
<reference evidence="5" key="1">
    <citation type="submission" date="2016-10" db="EMBL/GenBank/DDBJ databases">
        <title>High microdiversification within the ubiquitous acI lineage of Actinobacteria.</title>
        <authorList>
            <person name="Neuenschwander S.M."/>
            <person name="Salcher M."/>
            <person name="Ghai R."/>
            <person name="Pernthaler J."/>
        </authorList>
    </citation>
    <scope>NUCLEOTIDE SEQUENCE [LARGE SCALE GENOMIC DNA]</scope>
</reference>
<feature type="domain" description="Nucleotidyl transferase" evidence="2">
    <location>
        <begin position="5"/>
        <end position="233"/>
    </location>
</feature>
<dbReference type="PANTHER" id="PTHR22572">
    <property type="entry name" value="SUGAR-1-PHOSPHATE GUANYL TRANSFERASE"/>
    <property type="match status" value="1"/>
</dbReference>
<evidence type="ECO:0000313" key="4">
    <source>
        <dbReference type="EMBL" id="ASY09008.1"/>
    </source>
</evidence>
<keyword evidence="5" id="KW-1185">Reference proteome</keyword>
<dbReference type="Pfam" id="PF00483">
    <property type="entry name" value="NTP_transferase"/>
    <property type="match status" value="1"/>
</dbReference>
<dbReference type="AlphaFoldDB" id="A0A249JWV1"/>
<dbReference type="RefSeq" id="WP_095680317.1">
    <property type="nucleotide sequence ID" value="NZ_CP016768.2"/>
</dbReference>
<protein>
    <submittedName>
        <fullName evidence="4">Mannose-1-phosphate guanylyltransferase</fullName>
    </submittedName>
</protein>
<dbReference type="Proteomes" id="UP000217153">
    <property type="component" value="Chromosome"/>
</dbReference>
<dbReference type="Gene3D" id="2.160.10.10">
    <property type="entry name" value="Hexapeptide repeat proteins"/>
    <property type="match status" value="1"/>
</dbReference>
<dbReference type="InterPro" id="IPR005835">
    <property type="entry name" value="NTP_transferase_dom"/>
</dbReference>
<dbReference type="CDD" id="cd04181">
    <property type="entry name" value="NTP_transferase"/>
    <property type="match status" value="1"/>
</dbReference>
<evidence type="ECO:0000313" key="5">
    <source>
        <dbReference type="Proteomes" id="UP000217153"/>
    </source>
</evidence>
<dbReference type="InterPro" id="IPR050486">
    <property type="entry name" value="Mannose-1P_guanyltransferase"/>
</dbReference>
<feature type="domain" description="Mannose-1-phosphate guanyltransferase C-terminal" evidence="3">
    <location>
        <begin position="248"/>
        <end position="315"/>
    </location>
</feature>
<evidence type="ECO:0000259" key="2">
    <source>
        <dbReference type="Pfam" id="PF00483"/>
    </source>
</evidence>
<evidence type="ECO:0000256" key="1">
    <source>
        <dbReference type="ARBA" id="ARBA00007274"/>
    </source>
</evidence>
<sequence length="323" mass="34347">MSTSAILLVGGMGTRLLPLTLKTPKPMLQVAGVPFTEHQIRKAADAGIAEIVLATSYKSELFEPYFGNGERFGIKIKYAVEKSALGTGGGIRNAANLLADCDQVVIFNGDVLSGHNLAGQLEFHKKNQADITLYLTQVEDARAYGCVELLENKQVKSFLEKMENPISNLINAGCYIFNRQIIDQIPQDKVVSVERETFPNLLATNAKVFGYLDNSYWLDIGTPAALVKASADLITGVIHSSATPNHAGDNLISPSAKIGSGCVISNGSVIETEVVVESNCQISGSIIGSGAKIGSNCKIIDSIIAPGAQIQAGMVVLTNYLGF</sequence>
<proteinExistence type="inferred from homology"/>
<comment type="similarity">
    <text evidence="1">Belongs to the transferase hexapeptide repeat family.</text>
</comment>
<dbReference type="OrthoDB" id="9801810at2"/>
<gene>
    <name evidence="4" type="ORF">B1s21122_01335</name>
</gene>
<evidence type="ECO:0000259" key="3">
    <source>
        <dbReference type="Pfam" id="PF25087"/>
    </source>
</evidence>
<keyword evidence="4" id="KW-0808">Transferase</keyword>
<dbReference type="InterPro" id="IPR029044">
    <property type="entry name" value="Nucleotide-diphossugar_trans"/>
</dbReference>
<dbReference type="SUPFAM" id="SSF53448">
    <property type="entry name" value="Nucleotide-diphospho-sugar transferases"/>
    <property type="match status" value="1"/>
</dbReference>
<dbReference type="InterPro" id="IPR056729">
    <property type="entry name" value="GMPPB_C"/>
</dbReference>
<dbReference type="EMBL" id="CP016768">
    <property type="protein sequence ID" value="ASY09008.1"/>
    <property type="molecule type" value="Genomic_DNA"/>
</dbReference>
<organism evidence="4 5">
    <name type="scientific">Candidatus Nanopelagicus limnae</name>
    <dbReference type="NCBI Taxonomy" id="1884634"/>
    <lineage>
        <taxon>Bacteria</taxon>
        <taxon>Bacillati</taxon>
        <taxon>Actinomycetota</taxon>
        <taxon>Actinomycetes</taxon>
        <taxon>Candidatus Nanopelagicales</taxon>
        <taxon>Candidatus Nanopelagicaceae</taxon>
        <taxon>Candidatus Nanopelagicus</taxon>
    </lineage>
</organism>
<keyword evidence="4" id="KW-0548">Nucleotidyltransferase</keyword>
<dbReference type="Gene3D" id="3.90.550.10">
    <property type="entry name" value="Spore Coat Polysaccharide Biosynthesis Protein SpsA, Chain A"/>
    <property type="match status" value="1"/>
</dbReference>
<accession>A0A249JWV1</accession>
<dbReference type="GO" id="GO:0016779">
    <property type="term" value="F:nucleotidyltransferase activity"/>
    <property type="evidence" value="ECO:0007669"/>
    <property type="project" value="UniProtKB-KW"/>
</dbReference>